<dbReference type="SUPFAM" id="SSF51101">
    <property type="entry name" value="Mannose-binding lectins"/>
    <property type="match status" value="2"/>
</dbReference>
<gene>
    <name evidence="2" type="ORF">RSOLAG22IIIB_08515</name>
</gene>
<sequence length="384" mass="42756">MFVPHRLQPHSRGPIGLGALGADLDLDYDRWTSLDDQTDRWERITVNKVVPTIALLNSDLQARLSELYAQRLSYVPLKGVGPIEWNIRTYDDNKHASRIISAVKIRSSNFIELLSNTYSDGVTSSNHGGGGHVGTEYEFVLGVGEHIAEMLIWTEEEWLHGLQFITTTGRFSPQYGAHYGAPTIAKCKGGILVGFLSHTKLHPSWKEMFSGVQGIWRRDLVPRVPREDDVYSEYYGDKNTNGRPFNDRVVVGNSKFVYILSIEVGWGDLIDSIQLTYIDKEDGQELKLSAERHGGPGGRTCRFTLEDGEHIVTVSGRHKADCITQLCFGTNRGRMSEVLGGGAGDPFSSLAPRDKDGNYFRLQYICGKSNEGALTGVIFVWTPC</sequence>
<accession>A0A0K6FTE2</accession>
<evidence type="ECO:0000313" key="3">
    <source>
        <dbReference type="Proteomes" id="UP000044841"/>
    </source>
</evidence>
<name>A0A0K6FTE2_9AGAM</name>
<protein>
    <recommendedName>
        <fullName evidence="1">Jacalin-type lectin domain-containing protein</fullName>
    </recommendedName>
</protein>
<organism evidence="2 3">
    <name type="scientific">Rhizoctonia solani</name>
    <dbReference type="NCBI Taxonomy" id="456999"/>
    <lineage>
        <taxon>Eukaryota</taxon>
        <taxon>Fungi</taxon>
        <taxon>Dikarya</taxon>
        <taxon>Basidiomycota</taxon>
        <taxon>Agaricomycotina</taxon>
        <taxon>Agaricomycetes</taxon>
        <taxon>Cantharellales</taxon>
        <taxon>Ceratobasidiaceae</taxon>
        <taxon>Rhizoctonia</taxon>
    </lineage>
</organism>
<dbReference type="PANTHER" id="PTHR46506">
    <property type="entry name" value="OS05G0143600 PROTEIN"/>
    <property type="match status" value="1"/>
</dbReference>
<evidence type="ECO:0000313" key="2">
    <source>
        <dbReference type="EMBL" id="CUA69506.1"/>
    </source>
</evidence>
<dbReference type="SMART" id="SM00915">
    <property type="entry name" value="Jacalin"/>
    <property type="match status" value="1"/>
</dbReference>
<keyword evidence="3" id="KW-1185">Reference proteome</keyword>
<dbReference type="InterPro" id="IPR036404">
    <property type="entry name" value="Jacalin-like_lectin_dom_sf"/>
</dbReference>
<dbReference type="EMBL" id="CYGV01000824">
    <property type="protein sequence ID" value="CUA69506.1"/>
    <property type="molecule type" value="Genomic_DNA"/>
</dbReference>
<dbReference type="AlphaFoldDB" id="A0A0K6FTE2"/>
<dbReference type="Gene3D" id="2.100.10.30">
    <property type="entry name" value="Jacalin-like lectin domain"/>
    <property type="match status" value="2"/>
</dbReference>
<reference evidence="2 3" key="1">
    <citation type="submission" date="2015-07" db="EMBL/GenBank/DDBJ databases">
        <authorList>
            <person name="Noorani M."/>
        </authorList>
    </citation>
    <scope>NUCLEOTIDE SEQUENCE [LARGE SCALE GENOMIC DNA]</scope>
    <source>
        <strain evidence="2">BBA 69670</strain>
    </source>
</reference>
<evidence type="ECO:0000259" key="1">
    <source>
        <dbReference type="PROSITE" id="PS51752"/>
    </source>
</evidence>
<dbReference type="InterPro" id="IPR001229">
    <property type="entry name" value="Jacalin-like_lectin_dom"/>
</dbReference>
<proteinExistence type="predicted"/>
<dbReference type="PROSITE" id="PS51752">
    <property type="entry name" value="JACALIN_LECTIN"/>
    <property type="match status" value="1"/>
</dbReference>
<dbReference type="Pfam" id="PF01419">
    <property type="entry name" value="Jacalin"/>
    <property type="match status" value="2"/>
</dbReference>
<dbReference type="Proteomes" id="UP000044841">
    <property type="component" value="Unassembled WGS sequence"/>
</dbReference>
<feature type="domain" description="Jacalin-type lectin" evidence="1">
    <location>
        <begin position="229"/>
        <end position="383"/>
    </location>
</feature>